<dbReference type="EMBL" id="QSTP01000001">
    <property type="protein sequence ID" value="RGM75577.1"/>
    <property type="molecule type" value="Genomic_DNA"/>
</dbReference>
<evidence type="ECO:0000313" key="1">
    <source>
        <dbReference type="EMBL" id="RGM75577.1"/>
    </source>
</evidence>
<accession>A0A3E4YLC4</accession>
<name>A0A3E4YLC4_9FIRM</name>
<sequence>MIKYIMLENHNPTEAEKLMYKRHGLYLVKRINNTYEYNIVHFQYYDNFKEILKVEEDVVDKDSKLIFNNDGTITIQNLRLLDKIGTGLINMRRNEILNKQHLN</sequence>
<reference evidence="1 2" key="1">
    <citation type="submission" date="2018-08" db="EMBL/GenBank/DDBJ databases">
        <title>A genome reference for cultivated species of the human gut microbiota.</title>
        <authorList>
            <person name="Zou Y."/>
            <person name="Xue W."/>
            <person name="Luo G."/>
        </authorList>
    </citation>
    <scope>NUCLEOTIDE SEQUENCE [LARGE SCALE GENOMIC DNA]</scope>
    <source>
        <strain evidence="1 2">OM07-13</strain>
    </source>
</reference>
<dbReference type="Proteomes" id="UP000260758">
    <property type="component" value="Unassembled WGS sequence"/>
</dbReference>
<protein>
    <submittedName>
        <fullName evidence="1">Uncharacterized protein</fullName>
    </submittedName>
</protein>
<dbReference type="AlphaFoldDB" id="A0A3E4YLC4"/>
<comment type="caution">
    <text evidence="1">The sequence shown here is derived from an EMBL/GenBank/DDBJ whole genome shotgun (WGS) entry which is preliminary data.</text>
</comment>
<evidence type="ECO:0000313" key="2">
    <source>
        <dbReference type="Proteomes" id="UP000260758"/>
    </source>
</evidence>
<dbReference type="RefSeq" id="WP_117718333.1">
    <property type="nucleotide sequence ID" value="NZ_QSTP01000001.1"/>
</dbReference>
<gene>
    <name evidence="1" type="ORF">DXB99_03345</name>
</gene>
<organism evidence="1 2">
    <name type="scientific">Agathobacter rectalis</name>
    <dbReference type="NCBI Taxonomy" id="39491"/>
    <lineage>
        <taxon>Bacteria</taxon>
        <taxon>Bacillati</taxon>
        <taxon>Bacillota</taxon>
        <taxon>Clostridia</taxon>
        <taxon>Lachnospirales</taxon>
        <taxon>Lachnospiraceae</taxon>
        <taxon>Agathobacter</taxon>
    </lineage>
</organism>
<proteinExistence type="predicted"/>